<organism evidence="1 2">
    <name type="scientific">Pseudaminobacter salicylatoxidans</name>
    <dbReference type="NCBI Taxonomy" id="93369"/>
    <lineage>
        <taxon>Bacteria</taxon>
        <taxon>Pseudomonadati</taxon>
        <taxon>Pseudomonadota</taxon>
        <taxon>Alphaproteobacteria</taxon>
        <taxon>Hyphomicrobiales</taxon>
        <taxon>Phyllobacteriaceae</taxon>
        <taxon>Pseudaminobacter</taxon>
    </lineage>
</organism>
<evidence type="ECO:0000313" key="1">
    <source>
        <dbReference type="EMBL" id="PWJ79787.1"/>
    </source>
</evidence>
<reference evidence="1 2" key="1">
    <citation type="submission" date="2018-05" db="EMBL/GenBank/DDBJ databases">
        <title>Genomic Encyclopedia of Type Strains, Phase IV (KMG-IV): sequencing the most valuable type-strain genomes for metagenomic binning, comparative biology and taxonomic classification.</title>
        <authorList>
            <person name="Goeker M."/>
        </authorList>
    </citation>
    <scope>NUCLEOTIDE SEQUENCE [LARGE SCALE GENOMIC DNA]</scope>
    <source>
        <strain evidence="1 2">DSM 6986</strain>
    </source>
</reference>
<dbReference type="Proteomes" id="UP000245396">
    <property type="component" value="Unassembled WGS sequence"/>
</dbReference>
<protein>
    <submittedName>
        <fullName evidence="1">Uncharacterized protein</fullName>
    </submittedName>
</protein>
<dbReference type="EMBL" id="QGGG01000014">
    <property type="protein sequence ID" value="PWJ79787.1"/>
    <property type="molecule type" value="Genomic_DNA"/>
</dbReference>
<dbReference type="OrthoDB" id="8113249at2"/>
<accession>A0A316BYP8</accession>
<evidence type="ECO:0000313" key="2">
    <source>
        <dbReference type="Proteomes" id="UP000245396"/>
    </source>
</evidence>
<sequence>MARTFIGQLVLRLQTQGLTEAKKVEGAMRSIEGAAKRLSLAPWGAGFQRQLDKLGLNARELNDVRRSWANLERDLVSRNLGAALKKSEIGAWRTATVGHFAAVRSSMRETERTANRIGQSIRTALHPAYVMLGGYTGVYIAGRLGREGIAASAERQREYFRQRMGDIPEAEREAIFARSERLSLRYPSVNITDVMEMARTARNTMGTTERGLAILEEMTRGLVALQTAKGIDAAPGEMSRLLRGIDNLGQNANGETGIQAVKDIINGLVKAAQIEGVELDSGELFDVARRSKIAGPSLSTEFIMTTAPAFMQDMTSHGFGTALSSAYKAFVVGAKDVAGKVYIAEQKRIGIRAGEGQGQLVDGDLFGTNPYAWVKKYLIPALQKDGVDIANDTAVAKAVSGLSGNTNATGLLTRMITQQDQVDRLVSLYNRAMGTSAADEAKDNDPFVAWKGFTQSLENLSASLGEHVMPVIVPSLNRLSGSVSSFAQLVQQADPRVMSGAAAVGGAAAIYGTWKVSTAIWGLATAGTNLNAAAASLEAAALSLRGGGATPGSGTASGTGTGFVAGALAWLRGLAVAGAPGFVSTTLSDTPGNTFEEQVANQRKARAALQRGLGIGDKPAFSWSRLLFGDAADPDFNLRDHMRINKGGGALDTSAIKAQAEQAGTEIKDALSVTATPKVDPSSIDSAIEKAQRLLSVLREAGSAAASANSGVDAQLRRGFADYGVAP</sequence>
<dbReference type="AlphaFoldDB" id="A0A316BYP8"/>
<proteinExistence type="predicted"/>
<name>A0A316BYP8_PSESE</name>
<comment type="caution">
    <text evidence="1">The sequence shown here is derived from an EMBL/GenBank/DDBJ whole genome shotgun (WGS) entry which is preliminary data.</text>
</comment>
<keyword evidence="2" id="KW-1185">Reference proteome</keyword>
<gene>
    <name evidence="1" type="ORF">C7441_11464</name>
</gene>
<dbReference type="RefSeq" id="WP_109614093.1">
    <property type="nucleotide sequence ID" value="NZ_QGGG01000014.1"/>
</dbReference>